<feature type="transmembrane region" description="Helical" evidence="1">
    <location>
        <begin position="31"/>
        <end position="47"/>
    </location>
</feature>
<dbReference type="AlphaFoldDB" id="A0AAP0K0C6"/>
<protein>
    <submittedName>
        <fullName evidence="2">Uncharacterized protein</fullName>
    </submittedName>
</protein>
<evidence type="ECO:0000313" key="3">
    <source>
        <dbReference type="Proteomes" id="UP001420932"/>
    </source>
</evidence>
<keyword evidence="1" id="KW-0472">Membrane</keyword>
<name>A0AAP0K0C6_9MAGN</name>
<proteinExistence type="predicted"/>
<organism evidence="2 3">
    <name type="scientific">Stephania yunnanensis</name>
    <dbReference type="NCBI Taxonomy" id="152371"/>
    <lineage>
        <taxon>Eukaryota</taxon>
        <taxon>Viridiplantae</taxon>
        <taxon>Streptophyta</taxon>
        <taxon>Embryophyta</taxon>
        <taxon>Tracheophyta</taxon>
        <taxon>Spermatophyta</taxon>
        <taxon>Magnoliopsida</taxon>
        <taxon>Ranunculales</taxon>
        <taxon>Menispermaceae</taxon>
        <taxon>Menispermoideae</taxon>
        <taxon>Cissampelideae</taxon>
        <taxon>Stephania</taxon>
    </lineage>
</organism>
<dbReference type="Proteomes" id="UP001420932">
    <property type="component" value="Unassembled WGS sequence"/>
</dbReference>
<dbReference type="EMBL" id="JBBNAF010000005">
    <property type="protein sequence ID" value="KAK9143461.1"/>
    <property type="molecule type" value="Genomic_DNA"/>
</dbReference>
<accession>A0AAP0K0C6</accession>
<comment type="caution">
    <text evidence="2">The sequence shown here is derived from an EMBL/GenBank/DDBJ whole genome shotgun (WGS) entry which is preliminary data.</text>
</comment>
<keyword evidence="1" id="KW-1133">Transmembrane helix</keyword>
<gene>
    <name evidence="2" type="ORF">Syun_012861</name>
</gene>
<keyword evidence="3" id="KW-1185">Reference proteome</keyword>
<reference evidence="2 3" key="1">
    <citation type="submission" date="2024-01" db="EMBL/GenBank/DDBJ databases">
        <title>Genome assemblies of Stephania.</title>
        <authorList>
            <person name="Yang L."/>
        </authorList>
    </citation>
    <scope>NUCLEOTIDE SEQUENCE [LARGE SCALE GENOMIC DNA]</scope>
    <source>
        <strain evidence="2">YNDBR</strain>
        <tissue evidence="2">Leaf</tissue>
    </source>
</reference>
<evidence type="ECO:0000313" key="2">
    <source>
        <dbReference type="EMBL" id="KAK9143461.1"/>
    </source>
</evidence>
<sequence length="49" mass="5920">MAKNSLERYTHYYERWTTNQYSNVVFNKAKLPYLCIALLLSSWNLFSQL</sequence>
<evidence type="ECO:0000256" key="1">
    <source>
        <dbReference type="SAM" id="Phobius"/>
    </source>
</evidence>
<keyword evidence="1" id="KW-0812">Transmembrane</keyword>